<evidence type="ECO:0000259" key="1">
    <source>
        <dbReference type="PROSITE" id="PS51819"/>
    </source>
</evidence>
<organism evidence="2 3">
    <name type="scientific">Brachybacterium rhamnosum</name>
    <dbReference type="NCBI Taxonomy" id="173361"/>
    <lineage>
        <taxon>Bacteria</taxon>
        <taxon>Bacillati</taxon>
        <taxon>Actinomycetota</taxon>
        <taxon>Actinomycetes</taxon>
        <taxon>Micrococcales</taxon>
        <taxon>Dermabacteraceae</taxon>
        <taxon>Brachybacterium</taxon>
    </lineage>
</organism>
<name>A0ABW4PZJ9_9MICO</name>
<dbReference type="SUPFAM" id="SSF54593">
    <property type="entry name" value="Glyoxalase/Bleomycin resistance protein/Dihydroxybiphenyl dioxygenase"/>
    <property type="match status" value="1"/>
</dbReference>
<dbReference type="RefSeq" id="WP_343904117.1">
    <property type="nucleotide sequence ID" value="NZ_BAAAIS010000002.1"/>
</dbReference>
<reference evidence="3" key="1">
    <citation type="journal article" date="2019" name="Int. J. Syst. Evol. Microbiol.">
        <title>The Global Catalogue of Microorganisms (GCM) 10K type strain sequencing project: providing services to taxonomists for standard genome sequencing and annotation.</title>
        <authorList>
            <consortium name="The Broad Institute Genomics Platform"/>
            <consortium name="The Broad Institute Genome Sequencing Center for Infectious Disease"/>
            <person name="Wu L."/>
            <person name="Ma J."/>
        </authorList>
    </citation>
    <scope>NUCLEOTIDE SEQUENCE [LARGE SCALE GENOMIC DNA]</scope>
    <source>
        <strain evidence="3">JCM 11650</strain>
    </source>
</reference>
<dbReference type="InterPro" id="IPR037523">
    <property type="entry name" value="VOC_core"/>
</dbReference>
<evidence type="ECO:0000313" key="2">
    <source>
        <dbReference type="EMBL" id="MFD1834891.1"/>
    </source>
</evidence>
<protein>
    <recommendedName>
        <fullName evidence="1">VOC domain-containing protein</fullName>
    </recommendedName>
</protein>
<sequence length="65" mass="7497">MADLDPILAELRAHGVPLFMEPETRWYRIDEEEAGVRQFLVTDPDGYLLRFQQPLGRRPLGSQDA</sequence>
<dbReference type="PROSITE" id="PS51819">
    <property type="entry name" value="VOC"/>
    <property type="match status" value="1"/>
</dbReference>
<evidence type="ECO:0000313" key="3">
    <source>
        <dbReference type="Proteomes" id="UP001597280"/>
    </source>
</evidence>
<dbReference type="InterPro" id="IPR029068">
    <property type="entry name" value="Glyas_Bleomycin-R_OHBP_Dase"/>
</dbReference>
<dbReference type="Proteomes" id="UP001597280">
    <property type="component" value="Unassembled WGS sequence"/>
</dbReference>
<comment type="caution">
    <text evidence="2">The sequence shown here is derived from an EMBL/GenBank/DDBJ whole genome shotgun (WGS) entry which is preliminary data.</text>
</comment>
<gene>
    <name evidence="2" type="ORF">ACFSDA_07355</name>
</gene>
<keyword evidence="3" id="KW-1185">Reference proteome</keyword>
<dbReference type="EMBL" id="JBHUFL010000002">
    <property type="protein sequence ID" value="MFD1834891.1"/>
    <property type="molecule type" value="Genomic_DNA"/>
</dbReference>
<accession>A0ABW4PZJ9</accession>
<proteinExistence type="predicted"/>
<dbReference type="Gene3D" id="3.10.180.10">
    <property type="entry name" value="2,3-Dihydroxybiphenyl 1,2-Dioxygenase, domain 1"/>
    <property type="match status" value="1"/>
</dbReference>
<feature type="domain" description="VOC" evidence="1">
    <location>
        <begin position="1"/>
        <end position="54"/>
    </location>
</feature>